<evidence type="ECO:0008006" key="3">
    <source>
        <dbReference type="Google" id="ProtNLM"/>
    </source>
</evidence>
<gene>
    <name evidence="1" type="ORF">SAMN04488063_0490</name>
</gene>
<evidence type="ECO:0000313" key="2">
    <source>
        <dbReference type="Proteomes" id="UP000198876"/>
    </source>
</evidence>
<dbReference type="OrthoDB" id="306709at2157"/>
<evidence type="ECO:0000313" key="1">
    <source>
        <dbReference type="EMBL" id="SFF84179.1"/>
    </source>
</evidence>
<dbReference type="AlphaFoldDB" id="A0A1I2M0C9"/>
<reference evidence="2" key="1">
    <citation type="submission" date="2016-10" db="EMBL/GenBank/DDBJ databases">
        <authorList>
            <person name="Varghese N."/>
            <person name="Submissions S."/>
        </authorList>
    </citation>
    <scope>NUCLEOTIDE SEQUENCE [LARGE SCALE GENOMIC DNA]</scope>
    <source>
        <strain evidence="2">CGMCC 1.7739</strain>
    </source>
</reference>
<name>A0A1I2M0C9_9EURY</name>
<protein>
    <recommendedName>
        <fullName evidence="3">MarR family protein</fullName>
    </recommendedName>
</protein>
<organism evidence="1 2">
    <name type="scientific">Halopelagius inordinatus</name>
    <dbReference type="NCBI Taxonomy" id="553467"/>
    <lineage>
        <taxon>Archaea</taxon>
        <taxon>Methanobacteriati</taxon>
        <taxon>Methanobacteriota</taxon>
        <taxon>Stenosarchaea group</taxon>
        <taxon>Halobacteria</taxon>
        <taxon>Halobacteriales</taxon>
        <taxon>Haloferacaceae</taxon>
    </lineage>
</organism>
<dbReference type="InterPro" id="IPR036390">
    <property type="entry name" value="WH_DNA-bd_sf"/>
</dbReference>
<sequence length="100" mass="11531">MRARREFQNRRDIEVDVLDALVDRAEEGMTVFELRAAVDADIDTIEDALAKLKEDGLISVENHRERVAILPDDRVIPDPEEEEIEEEQSFLDAVRERLGL</sequence>
<dbReference type="RefSeq" id="WP_092887880.1">
    <property type="nucleotide sequence ID" value="NZ_FOOQ01000001.1"/>
</dbReference>
<dbReference type="Proteomes" id="UP000198876">
    <property type="component" value="Unassembled WGS sequence"/>
</dbReference>
<dbReference type="InterPro" id="IPR045490">
    <property type="entry name" value="DUF6432"/>
</dbReference>
<keyword evidence="2" id="KW-1185">Reference proteome</keyword>
<accession>A0A1I2M0C9</accession>
<proteinExistence type="predicted"/>
<dbReference type="SUPFAM" id="SSF46785">
    <property type="entry name" value="Winged helix' DNA-binding domain"/>
    <property type="match status" value="1"/>
</dbReference>
<dbReference type="STRING" id="553467.SAMN04488063_0490"/>
<dbReference type="Pfam" id="PF20024">
    <property type="entry name" value="DUF6432"/>
    <property type="match status" value="1"/>
</dbReference>
<dbReference type="EMBL" id="FOOQ01000001">
    <property type="protein sequence ID" value="SFF84179.1"/>
    <property type="molecule type" value="Genomic_DNA"/>
</dbReference>